<feature type="coiled-coil region" evidence="1">
    <location>
        <begin position="138"/>
        <end position="179"/>
    </location>
</feature>
<reference evidence="2 3" key="1">
    <citation type="submission" date="2022-10" db="EMBL/GenBank/DDBJ databases">
        <title>Description of Fervidibacillus gen. nov. in the family Fervidibacillaceae fam. nov. with two species, Fervidibacillus albus sp. nov., and Fervidibacillus halotolerans sp. nov., isolated from tidal flat sediments.</title>
        <authorList>
            <person name="Kwon K.K."/>
            <person name="Yang S.-H."/>
        </authorList>
    </citation>
    <scope>NUCLEOTIDE SEQUENCE [LARGE SCALE GENOMIC DNA]</scope>
    <source>
        <strain evidence="2 3">DSM 23332</strain>
    </source>
</reference>
<comment type="caution">
    <text evidence="2">The sequence shown here is derived from an EMBL/GenBank/DDBJ whole genome shotgun (WGS) entry which is preliminary data.</text>
</comment>
<name>A0ABT2WFL8_9BACI</name>
<dbReference type="Proteomes" id="UP001208656">
    <property type="component" value="Unassembled WGS sequence"/>
</dbReference>
<accession>A0ABT2WFL8</accession>
<dbReference type="EMBL" id="JAOUSE010000021">
    <property type="protein sequence ID" value="MCU9594475.1"/>
    <property type="molecule type" value="Genomic_DNA"/>
</dbReference>
<sequence>MGIDIELKECVNENTLRYGIGELSEISSTKIQEQLILLEEYLQKVCMKQRQLKEQIKQSSKLSISAVSTGAKVPRSQINLNTNTLKLYIEKRIQEIEKEDILNINRTKKLKSEKAELSMYIDGLRQKVVDSFEMKLYIEKLEAENKRLIQQIEDRQKDIQKLEIENNKLRKEVANQNNKKIVSFS</sequence>
<proteinExistence type="predicted"/>
<organism evidence="2 3">
    <name type="scientific">Pallidibacillus thermolactis</name>
    <dbReference type="NCBI Taxonomy" id="251051"/>
    <lineage>
        <taxon>Bacteria</taxon>
        <taxon>Bacillati</taxon>
        <taxon>Bacillota</taxon>
        <taxon>Bacilli</taxon>
        <taxon>Bacillales</taxon>
        <taxon>Bacillaceae</taxon>
        <taxon>Pallidibacillus</taxon>
    </lineage>
</organism>
<protein>
    <submittedName>
        <fullName evidence="2">Uncharacterized protein</fullName>
    </submittedName>
</protein>
<gene>
    <name evidence="2" type="ORF">OEV82_08395</name>
</gene>
<dbReference type="RefSeq" id="WP_173661911.1">
    <property type="nucleotide sequence ID" value="NZ_JAOUSE010000021.1"/>
</dbReference>
<evidence type="ECO:0000313" key="3">
    <source>
        <dbReference type="Proteomes" id="UP001208656"/>
    </source>
</evidence>
<evidence type="ECO:0000313" key="2">
    <source>
        <dbReference type="EMBL" id="MCU9594475.1"/>
    </source>
</evidence>
<keyword evidence="1" id="KW-0175">Coiled coil</keyword>
<evidence type="ECO:0000256" key="1">
    <source>
        <dbReference type="SAM" id="Coils"/>
    </source>
</evidence>
<keyword evidence="3" id="KW-1185">Reference proteome</keyword>